<keyword evidence="3" id="KW-1185">Reference proteome</keyword>
<dbReference type="PANTHER" id="PTHR34587:SF2">
    <property type="entry name" value="G-PROTEIN COUPLED RECEPTORS FAMILY 1 PROFILE DOMAIN-CONTAINING PROTEIN"/>
    <property type="match status" value="1"/>
</dbReference>
<feature type="signal peptide" evidence="1">
    <location>
        <begin position="1"/>
        <end position="21"/>
    </location>
</feature>
<dbReference type="OrthoDB" id="2336871at2759"/>
<proteinExistence type="predicted"/>
<dbReference type="Proteomes" id="UP000789570">
    <property type="component" value="Unassembled WGS sequence"/>
</dbReference>
<organism evidence="2 3">
    <name type="scientific">Funneliformis caledonium</name>
    <dbReference type="NCBI Taxonomy" id="1117310"/>
    <lineage>
        <taxon>Eukaryota</taxon>
        <taxon>Fungi</taxon>
        <taxon>Fungi incertae sedis</taxon>
        <taxon>Mucoromycota</taxon>
        <taxon>Glomeromycotina</taxon>
        <taxon>Glomeromycetes</taxon>
        <taxon>Glomerales</taxon>
        <taxon>Glomeraceae</taxon>
        <taxon>Funneliformis</taxon>
    </lineage>
</organism>
<evidence type="ECO:0000313" key="2">
    <source>
        <dbReference type="EMBL" id="CAG8519759.1"/>
    </source>
</evidence>
<evidence type="ECO:0000313" key="3">
    <source>
        <dbReference type="Proteomes" id="UP000789570"/>
    </source>
</evidence>
<reference evidence="2" key="1">
    <citation type="submission" date="2021-06" db="EMBL/GenBank/DDBJ databases">
        <authorList>
            <person name="Kallberg Y."/>
            <person name="Tangrot J."/>
            <person name="Rosling A."/>
        </authorList>
    </citation>
    <scope>NUCLEOTIDE SEQUENCE</scope>
    <source>
        <strain evidence="2">UK204</strain>
    </source>
</reference>
<dbReference type="EMBL" id="CAJVPQ010000924">
    <property type="protein sequence ID" value="CAG8519759.1"/>
    <property type="molecule type" value="Genomic_DNA"/>
</dbReference>
<evidence type="ECO:0000256" key="1">
    <source>
        <dbReference type="SAM" id="SignalP"/>
    </source>
</evidence>
<feature type="chain" id="PRO_5040279398" evidence="1">
    <location>
        <begin position="22"/>
        <end position="215"/>
    </location>
</feature>
<accession>A0A9N9F9C4</accession>
<sequence>MKFNLLFTTAFIALFSNGVIAQTLNTPPGDAIKSPGPAQICAQNRAFAPADGTQNKNNNAKVCVSTVIGQLPAVNKMVSSIIIKPKNGAMIKRNTPIEFAVKSINLDTGFFSDPNFDYYDTPQTLNNNGVIQGHNHVTVQKLNGNQVPDARIFAFFKGLNDVAKNGVLVQQIENGLPEPGLYRICTMSSSFTHQAVIMPVAQRGAQDDCIRITIM</sequence>
<comment type="caution">
    <text evidence="2">The sequence shown here is derived from an EMBL/GenBank/DDBJ whole genome shotgun (WGS) entry which is preliminary data.</text>
</comment>
<protein>
    <submittedName>
        <fullName evidence="2">12365_t:CDS:1</fullName>
    </submittedName>
</protein>
<keyword evidence="1" id="KW-0732">Signal</keyword>
<gene>
    <name evidence="2" type="ORF">FCALED_LOCUS4636</name>
</gene>
<dbReference type="AlphaFoldDB" id="A0A9N9F9C4"/>
<dbReference type="InterPro" id="IPR053216">
    <property type="entry name" value="Appressorial_penetr-assoc"/>
</dbReference>
<dbReference type="PANTHER" id="PTHR34587">
    <property type="entry name" value="VWFA DOMAIN-CONTAINING PROTEIN"/>
    <property type="match status" value="1"/>
</dbReference>
<name>A0A9N9F9C4_9GLOM</name>